<comment type="caution">
    <text evidence="2">The sequence shown here is derived from an EMBL/GenBank/DDBJ whole genome shotgun (WGS) entry which is preliminary data.</text>
</comment>
<feature type="transmembrane region" description="Helical" evidence="1">
    <location>
        <begin position="64"/>
        <end position="89"/>
    </location>
</feature>
<evidence type="ECO:0000313" key="2">
    <source>
        <dbReference type="EMBL" id="RDX60610.1"/>
    </source>
</evidence>
<dbReference type="Proteomes" id="UP000257109">
    <property type="component" value="Unassembled WGS sequence"/>
</dbReference>
<evidence type="ECO:0000313" key="3">
    <source>
        <dbReference type="Proteomes" id="UP000257109"/>
    </source>
</evidence>
<reference evidence="2" key="1">
    <citation type="submission" date="2018-05" db="EMBL/GenBank/DDBJ databases">
        <title>Draft genome of Mucuna pruriens seed.</title>
        <authorList>
            <person name="Nnadi N.E."/>
            <person name="Vos R."/>
            <person name="Hasami M.H."/>
            <person name="Devisetty U.K."/>
            <person name="Aguiy J.C."/>
        </authorList>
    </citation>
    <scope>NUCLEOTIDE SEQUENCE [LARGE SCALE GENOMIC DNA]</scope>
    <source>
        <strain evidence="2">JCA_2017</strain>
    </source>
</reference>
<keyword evidence="1" id="KW-1133">Transmembrane helix</keyword>
<accession>A0A371E3J5</accession>
<dbReference type="OrthoDB" id="1750920at2759"/>
<keyword evidence="1" id="KW-0472">Membrane</keyword>
<proteinExistence type="predicted"/>
<dbReference type="EMBL" id="QJKJ01016723">
    <property type="protein sequence ID" value="RDX60610.1"/>
    <property type="molecule type" value="Genomic_DNA"/>
</dbReference>
<feature type="non-terminal residue" evidence="2">
    <location>
        <position position="200"/>
    </location>
</feature>
<keyword evidence="1" id="KW-0812">Transmembrane</keyword>
<protein>
    <submittedName>
        <fullName evidence="2">Uncharacterized protein</fullName>
    </submittedName>
</protein>
<sequence>MSHSEVASLLEEGRWEEEGNFVYMYETVLRDLGVTFLLDHFTTYVLWLIWVAPSQLHSNGWAALQAFKVVCLALTMIPSAPIFLSHYIVRVNKKVGWVSLAPLSMTSLFRAYSVSYKCFKSRFVKIKALDGASFCSDYRPMPLYWRLPLKAQVTRKSQLSLEGKVGLQLLDELPKGMNCKEIVSLAVGSKPLYYLKSEFI</sequence>
<keyword evidence="3" id="KW-1185">Reference proteome</keyword>
<evidence type="ECO:0000256" key="1">
    <source>
        <dbReference type="SAM" id="Phobius"/>
    </source>
</evidence>
<gene>
    <name evidence="2" type="ORF">CR513_61232</name>
</gene>
<organism evidence="2 3">
    <name type="scientific">Mucuna pruriens</name>
    <name type="common">Velvet bean</name>
    <name type="synonym">Dolichos pruriens</name>
    <dbReference type="NCBI Taxonomy" id="157652"/>
    <lineage>
        <taxon>Eukaryota</taxon>
        <taxon>Viridiplantae</taxon>
        <taxon>Streptophyta</taxon>
        <taxon>Embryophyta</taxon>
        <taxon>Tracheophyta</taxon>
        <taxon>Spermatophyta</taxon>
        <taxon>Magnoliopsida</taxon>
        <taxon>eudicotyledons</taxon>
        <taxon>Gunneridae</taxon>
        <taxon>Pentapetalae</taxon>
        <taxon>rosids</taxon>
        <taxon>fabids</taxon>
        <taxon>Fabales</taxon>
        <taxon>Fabaceae</taxon>
        <taxon>Papilionoideae</taxon>
        <taxon>50 kb inversion clade</taxon>
        <taxon>NPAAA clade</taxon>
        <taxon>indigoferoid/millettioid clade</taxon>
        <taxon>Phaseoleae</taxon>
        <taxon>Mucuna</taxon>
    </lineage>
</organism>
<feature type="transmembrane region" description="Helical" evidence="1">
    <location>
        <begin position="95"/>
        <end position="112"/>
    </location>
</feature>
<feature type="transmembrane region" description="Helical" evidence="1">
    <location>
        <begin position="32"/>
        <end position="52"/>
    </location>
</feature>
<dbReference type="AlphaFoldDB" id="A0A371E3J5"/>
<name>A0A371E3J5_MUCPR</name>